<evidence type="ECO:0000313" key="2">
    <source>
        <dbReference type="Proteomes" id="UP000600865"/>
    </source>
</evidence>
<dbReference type="AlphaFoldDB" id="A0A918KAL8"/>
<gene>
    <name evidence="1" type="ORF">GCM10011309_02490</name>
</gene>
<dbReference type="RefSeq" id="WP_189580246.1">
    <property type="nucleotide sequence ID" value="NZ_BMYV01000001.1"/>
</dbReference>
<evidence type="ECO:0000313" key="1">
    <source>
        <dbReference type="EMBL" id="GGX57080.1"/>
    </source>
</evidence>
<name>A0A918KAL8_9PROT</name>
<reference evidence="1 2" key="1">
    <citation type="journal article" date="2014" name="Int. J. Syst. Evol. Microbiol.">
        <title>Complete genome sequence of Corynebacterium casei LMG S-19264T (=DSM 44701T), isolated from a smear-ripened cheese.</title>
        <authorList>
            <consortium name="US DOE Joint Genome Institute (JGI-PGF)"/>
            <person name="Walter F."/>
            <person name="Albersmeier A."/>
            <person name="Kalinowski J."/>
            <person name="Ruckert C."/>
        </authorList>
    </citation>
    <scope>NUCLEOTIDE SEQUENCE [LARGE SCALE GENOMIC DNA]</scope>
    <source>
        <strain evidence="1 2">KCTC 23968</strain>
    </source>
</reference>
<protein>
    <submittedName>
        <fullName evidence="1">Uncharacterized protein</fullName>
    </submittedName>
</protein>
<proteinExistence type="predicted"/>
<keyword evidence="2" id="KW-1185">Reference proteome</keyword>
<sequence length="62" mass="6842">MPTQNELAETYAADRHDTSQIKPDDALIYVMDLLEELQAISKFGGMEALSEDIAAVIAKYVP</sequence>
<dbReference type="EMBL" id="BMYV01000001">
    <property type="protein sequence ID" value="GGX57080.1"/>
    <property type="molecule type" value="Genomic_DNA"/>
</dbReference>
<accession>A0A918KAL8</accession>
<organism evidence="1 2">
    <name type="scientific">Litorimonas cladophorae</name>
    <dbReference type="NCBI Taxonomy" id="1220491"/>
    <lineage>
        <taxon>Bacteria</taxon>
        <taxon>Pseudomonadati</taxon>
        <taxon>Pseudomonadota</taxon>
        <taxon>Alphaproteobacteria</taxon>
        <taxon>Maricaulales</taxon>
        <taxon>Robiginitomaculaceae</taxon>
    </lineage>
</organism>
<comment type="caution">
    <text evidence="1">The sequence shown here is derived from an EMBL/GenBank/DDBJ whole genome shotgun (WGS) entry which is preliminary data.</text>
</comment>
<dbReference type="Proteomes" id="UP000600865">
    <property type="component" value="Unassembled WGS sequence"/>
</dbReference>